<evidence type="ECO:0000259" key="2">
    <source>
        <dbReference type="Pfam" id="PF21082"/>
    </source>
</evidence>
<dbReference type="Proteomes" id="UP000018842">
    <property type="component" value="Unassembled WGS sequence"/>
</dbReference>
<accession>W4PGX4</accession>
<dbReference type="AlphaFoldDB" id="W4PGX4"/>
<dbReference type="SUPFAM" id="SSF82689">
    <property type="entry name" value="Mechanosensitive channel protein MscS (YggB), C-terminal domain"/>
    <property type="match status" value="1"/>
</dbReference>
<dbReference type="EMBL" id="BAIR01000016">
    <property type="protein sequence ID" value="GAE19032.1"/>
    <property type="molecule type" value="Genomic_DNA"/>
</dbReference>
<name>W4PGX4_9BACE</name>
<keyword evidence="1" id="KW-0472">Membrane</keyword>
<keyword evidence="1" id="KW-1133">Transmembrane helix</keyword>
<dbReference type="InterPro" id="IPR011066">
    <property type="entry name" value="MscS_channel_C_sf"/>
</dbReference>
<dbReference type="InterPro" id="IPR049278">
    <property type="entry name" value="MS_channel_C"/>
</dbReference>
<feature type="domain" description="Mechanosensitive ion channel MscS C-terminal" evidence="2">
    <location>
        <begin position="2"/>
        <end position="44"/>
    </location>
</feature>
<dbReference type="GO" id="GO:0016020">
    <property type="term" value="C:membrane"/>
    <property type="evidence" value="ECO:0007669"/>
    <property type="project" value="InterPro"/>
</dbReference>
<dbReference type="Pfam" id="PF21082">
    <property type="entry name" value="MS_channel_3rd"/>
    <property type="match status" value="1"/>
</dbReference>
<sequence>MHALAESSVNVIARVWVKSSDYWDVYFTINKRIYQTFNEKGVNFPFPQLTVHQLILMLFLFSLSCGRVLARLSLCFLRIERGKRDIGAICRVPYRSSEKERGVLICHANYIKRLKN</sequence>
<organism evidence="3 4">
    <name type="scientific">Bacteroides pyogenes DSM 20611 = JCM 6294</name>
    <dbReference type="NCBI Taxonomy" id="1121100"/>
    <lineage>
        <taxon>Bacteria</taxon>
        <taxon>Pseudomonadati</taxon>
        <taxon>Bacteroidota</taxon>
        <taxon>Bacteroidia</taxon>
        <taxon>Bacteroidales</taxon>
        <taxon>Bacteroidaceae</taxon>
        <taxon>Bacteroides</taxon>
    </lineage>
</organism>
<keyword evidence="1" id="KW-0812">Transmembrane</keyword>
<feature type="transmembrane region" description="Helical" evidence="1">
    <location>
        <begin position="54"/>
        <end position="74"/>
    </location>
</feature>
<dbReference type="InterPro" id="IPR045275">
    <property type="entry name" value="MscS_archaea/bacteria_type"/>
</dbReference>
<evidence type="ECO:0000313" key="4">
    <source>
        <dbReference type="Proteomes" id="UP000018842"/>
    </source>
</evidence>
<gene>
    <name evidence="3" type="ORF">JCM6294_2033</name>
</gene>
<evidence type="ECO:0000313" key="3">
    <source>
        <dbReference type="EMBL" id="GAE19032.1"/>
    </source>
</evidence>
<dbReference type="eggNOG" id="COG3264">
    <property type="taxonomic scope" value="Bacteria"/>
</dbReference>
<dbReference type="GO" id="GO:0008381">
    <property type="term" value="F:mechanosensitive monoatomic ion channel activity"/>
    <property type="evidence" value="ECO:0007669"/>
    <property type="project" value="InterPro"/>
</dbReference>
<dbReference type="Gene3D" id="3.30.70.100">
    <property type="match status" value="1"/>
</dbReference>
<evidence type="ECO:0000256" key="1">
    <source>
        <dbReference type="SAM" id="Phobius"/>
    </source>
</evidence>
<dbReference type="PANTHER" id="PTHR30221">
    <property type="entry name" value="SMALL-CONDUCTANCE MECHANOSENSITIVE CHANNEL"/>
    <property type="match status" value="1"/>
</dbReference>
<protein>
    <submittedName>
        <fullName evidence="3">Small-conductance mechanosensitive channel</fullName>
    </submittedName>
</protein>
<proteinExistence type="predicted"/>
<comment type="caution">
    <text evidence="3">The sequence shown here is derived from an EMBL/GenBank/DDBJ whole genome shotgun (WGS) entry which is preliminary data.</text>
</comment>
<reference evidence="4" key="1">
    <citation type="journal article" date="2014" name="Genome">
        <title>Draft Genome Sequences of Three Strains of Bacteroides pyogenes Isolated from a Cat and Swine.</title>
        <authorList>
            <person name="Sakamoto M."/>
            <person name="Oshima K."/>
            <person name="Suda W."/>
            <person name="Kitamura K."/>
            <person name="Iida T."/>
            <person name="Hattori M."/>
            <person name="Ohkuma M."/>
        </authorList>
    </citation>
    <scope>NUCLEOTIDE SEQUENCE [LARGE SCALE GENOMIC DNA]</scope>
    <source>
        <strain evidence="4">JCM 6294</strain>
    </source>
</reference>
<dbReference type="PANTHER" id="PTHR30221:SF1">
    <property type="entry name" value="SMALL-CONDUCTANCE MECHANOSENSITIVE CHANNEL"/>
    <property type="match status" value="1"/>
</dbReference>